<evidence type="ECO:0000313" key="3">
    <source>
        <dbReference type="Proteomes" id="UP000811844"/>
    </source>
</evidence>
<reference evidence="2 3" key="1">
    <citation type="submission" date="2020-02" db="EMBL/GenBank/DDBJ databases">
        <title>Shewanella WXL01 sp. nov., a marine bacterium isolated from green algae in Luhuitou Fringing Reef (Northern South China Sea).</title>
        <authorList>
            <person name="Wang X."/>
        </authorList>
    </citation>
    <scope>NUCLEOTIDE SEQUENCE [LARGE SCALE GENOMIC DNA]</scope>
    <source>
        <strain evidence="2 3">MCCC 1A01895</strain>
    </source>
</reference>
<comment type="similarity">
    <text evidence="1">Belongs to the ComF/GntX family.</text>
</comment>
<sequence>MLEKNKLNKRLISAWQLIIARLAQLWRFMQSSLPNRCLLCQQSIAQFGYQQLFPQTLLKGVCQPCLAANLYQAEACLGCGRLMTRLMMYCGQCQQTQPMVVIAPCSYHDGLAPIITAIKYQQQFAGLLALMQQLLRRIQQLQRLNIIRLPQALIPVPLHVNRQRQRGFNQAGLIAHWLGQQLSITVLENIIIKTVDTPPQAQLSGMQRRKLTQLAYRLVADVTYQRVAIIDDVVTSGATVEAIETLLLPQGVHCQAWALARAEAPKLRSR</sequence>
<dbReference type="CDD" id="cd06223">
    <property type="entry name" value="PRTases_typeI"/>
    <property type="match status" value="1"/>
</dbReference>
<evidence type="ECO:0000256" key="1">
    <source>
        <dbReference type="ARBA" id="ARBA00008007"/>
    </source>
</evidence>
<proteinExistence type="inferred from homology"/>
<dbReference type="PANTHER" id="PTHR47505">
    <property type="entry name" value="DNA UTILIZATION PROTEIN YHGH"/>
    <property type="match status" value="1"/>
</dbReference>
<gene>
    <name evidence="2" type="ORF">G3R48_08705</name>
</gene>
<comment type="caution">
    <text evidence="2">The sequence shown here is derived from an EMBL/GenBank/DDBJ whole genome shotgun (WGS) entry which is preliminary data.</text>
</comment>
<dbReference type="Proteomes" id="UP000811844">
    <property type="component" value="Unassembled WGS sequence"/>
</dbReference>
<organism evidence="2 3">
    <name type="scientific">Shewanella intestini</name>
    <dbReference type="NCBI Taxonomy" id="2017544"/>
    <lineage>
        <taxon>Bacteria</taxon>
        <taxon>Pseudomonadati</taxon>
        <taxon>Pseudomonadota</taxon>
        <taxon>Gammaproteobacteria</taxon>
        <taxon>Alteromonadales</taxon>
        <taxon>Shewanellaceae</taxon>
        <taxon>Shewanella</taxon>
    </lineage>
</organism>
<evidence type="ECO:0000313" key="2">
    <source>
        <dbReference type="EMBL" id="MBR9728061.1"/>
    </source>
</evidence>
<protein>
    <submittedName>
        <fullName evidence="2">ComF family protein</fullName>
    </submittedName>
</protein>
<dbReference type="PANTHER" id="PTHR47505:SF1">
    <property type="entry name" value="DNA UTILIZATION PROTEIN YHGH"/>
    <property type="match status" value="1"/>
</dbReference>
<keyword evidence="3" id="KW-1185">Reference proteome</keyword>
<dbReference type="InterPro" id="IPR051910">
    <property type="entry name" value="ComF/GntX_DNA_util-trans"/>
</dbReference>
<dbReference type="InterPro" id="IPR029057">
    <property type="entry name" value="PRTase-like"/>
</dbReference>
<name>A0ABS5I2F1_9GAMM</name>
<dbReference type="Gene3D" id="3.40.50.2020">
    <property type="match status" value="1"/>
</dbReference>
<dbReference type="SUPFAM" id="SSF53271">
    <property type="entry name" value="PRTase-like"/>
    <property type="match status" value="1"/>
</dbReference>
<accession>A0ABS5I2F1</accession>
<dbReference type="EMBL" id="JAAIKR010000007">
    <property type="protein sequence ID" value="MBR9728061.1"/>
    <property type="molecule type" value="Genomic_DNA"/>
</dbReference>
<dbReference type="InterPro" id="IPR000836">
    <property type="entry name" value="PRTase_dom"/>
</dbReference>